<dbReference type="Pfam" id="PF13419">
    <property type="entry name" value="HAD_2"/>
    <property type="match status" value="1"/>
</dbReference>
<dbReference type="SFLD" id="SFLDS00003">
    <property type="entry name" value="Haloacid_Dehalogenase"/>
    <property type="match status" value="1"/>
</dbReference>
<organism evidence="1 2">
    <name type="scientific">Tessaracoccus lubricantis</name>
    <dbReference type="NCBI Taxonomy" id="545543"/>
    <lineage>
        <taxon>Bacteria</taxon>
        <taxon>Bacillati</taxon>
        <taxon>Actinomycetota</taxon>
        <taxon>Actinomycetes</taxon>
        <taxon>Propionibacteriales</taxon>
        <taxon>Propionibacteriaceae</taxon>
        <taxon>Tessaracoccus</taxon>
    </lineage>
</organism>
<dbReference type="SFLD" id="SFLDG01135">
    <property type="entry name" value="C1.5.6:_HAD__Beta-PGM__Phospha"/>
    <property type="match status" value="1"/>
</dbReference>
<evidence type="ECO:0000313" key="2">
    <source>
        <dbReference type="Proteomes" id="UP001501521"/>
    </source>
</evidence>
<dbReference type="InterPro" id="IPR006439">
    <property type="entry name" value="HAD-SF_hydro_IA"/>
</dbReference>
<dbReference type="InterPro" id="IPR023198">
    <property type="entry name" value="PGP-like_dom2"/>
</dbReference>
<dbReference type="Gene3D" id="3.40.50.1000">
    <property type="entry name" value="HAD superfamily/HAD-like"/>
    <property type="match status" value="1"/>
</dbReference>
<dbReference type="InterPro" id="IPR023214">
    <property type="entry name" value="HAD_sf"/>
</dbReference>
<dbReference type="EMBL" id="BAABLV010000031">
    <property type="protein sequence ID" value="GAA4900848.1"/>
    <property type="molecule type" value="Genomic_DNA"/>
</dbReference>
<protein>
    <submittedName>
        <fullName evidence="1">HAD family hydrolase</fullName>
    </submittedName>
</protein>
<dbReference type="Proteomes" id="UP001501521">
    <property type="component" value="Unassembled WGS sequence"/>
</dbReference>
<accession>A0ABP9FFQ5</accession>
<dbReference type="GO" id="GO:0016787">
    <property type="term" value="F:hydrolase activity"/>
    <property type="evidence" value="ECO:0007669"/>
    <property type="project" value="UniProtKB-KW"/>
</dbReference>
<keyword evidence="2" id="KW-1185">Reference proteome</keyword>
<dbReference type="Gene3D" id="1.10.150.240">
    <property type="entry name" value="Putative phosphatase, domain 2"/>
    <property type="match status" value="1"/>
</dbReference>
<evidence type="ECO:0000313" key="1">
    <source>
        <dbReference type="EMBL" id="GAA4900848.1"/>
    </source>
</evidence>
<comment type="caution">
    <text evidence="1">The sequence shown here is derived from an EMBL/GenBank/DDBJ whole genome shotgun (WGS) entry which is preliminary data.</text>
</comment>
<name>A0ABP9FFQ5_9ACTN</name>
<dbReference type="RefSeq" id="WP_345582268.1">
    <property type="nucleotide sequence ID" value="NZ_BAABLV010000031.1"/>
</dbReference>
<sequence length="219" mass="22803">MTRAVLFDLDGTLADTVPLIAEYIAGALVANGIECAPRDVYPLIGRPIEFAMGELHTFGDDQDRMNRIIVEYRDALHVAVNAAGSKLVLPGVREMLADLRLAGYRIGVVTAKGTASAIHLLDITELSHLIDALVTTEDVEHGKPAPDSAVLGLQRLGAQADGTWYVGDAVSDMTMAIAAGMRPLGITTGAATRADLLAGGAEVVVDTAAEVTALLTAGS</sequence>
<keyword evidence="1" id="KW-0378">Hydrolase</keyword>
<dbReference type="InterPro" id="IPR050155">
    <property type="entry name" value="HAD-like_hydrolase_sf"/>
</dbReference>
<dbReference type="SUPFAM" id="SSF56784">
    <property type="entry name" value="HAD-like"/>
    <property type="match status" value="1"/>
</dbReference>
<reference evidence="2" key="1">
    <citation type="journal article" date="2019" name="Int. J. Syst. Evol. Microbiol.">
        <title>The Global Catalogue of Microorganisms (GCM) 10K type strain sequencing project: providing services to taxonomists for standard genome sequencing and annotation.</title>
        <authorList>
            <consortium name="The Broad Institute Genomics Platform"/>
            <consortium name="The Broad Institute Genome Sequencing Center for Infectious Disease"/>
            <person name="Wu L."/>
            <person name="Ma J."/>
        </authorList>
    </citation>
    <scope>NUCLEOTIDE SEQUENCE [LARGE SCALE GENOMIC DNA]</scope>
    <source>
        <strain evidence="2">JCM 19125</strain>
    </source>
</reference>
<proteinExistence type="predicted"/>
<dbReference type="PRINTS" id="PR00413">
    <property type="entry name" value="HADHALOGNASE"/>
</dbReference>
<dbReference type="SFLD" id="SFLDG01129">
    <property type="entry name" value="C1.5:_HAD__Beta-PGM__Phosphata"/>
    <property type="match status" value="1"/>
</dbReference>
<dbReference type="InterPro" id="IPR036412">
    <property type="entry name" value="HAD-like_sf"/>
</dbReference>
<dbReference type="PANTHER" id="PTHR43434">
    <property type="entry name" value="PHOSPHOGLYCOLATE PHOSPHATASE"/>
    <property type="match status" value="1"/>
</dbReference>
<dbReference type="InterPro" id="IPR041492">
    <property type="entry name" value="HAD_2"/>
</dbReference>
<dbReference type="PANTHER" id="PTHR43434:SF1">
    <property type="entry name" value="PHOSPHOGLYCOLATE PHOSPHATASE"/>
    <property type="match status" value="1"/>
</dbReference>
<gene>
    <name evidence="1" type="ORF">GCM10025789_19280</name>
</gene>
<dbReference type="NCBIfam" id="TIGR01549">
    <property type="entry name" value="HAD-SF-IA-v1"/>
    <property type="match status" value="1"/>
</dbReference>